<name>A0A7K1J4A1_9BIFI</name>
<dbReference type="RefSeq" id="WP_155588341.1">
    <property type="nucleotide sequence ID" value="NZ_WNLP01000002.1"/>
</dbReference>
<protein>
    <recommendedName>
        <fullName evidence="1">AttH domain-containing protein</fullName>
    </recommendedName>
</protein>
<feature type="domain" description="AttH" evidence="1">
    <location>
        <begin position="40"/>
        <end position="202"/>
    </location>
</feature>
<dbReference type="Proteomes" id="UP000487882">
    <property type="component" value="Unassembled WGS sequence"/>
</dbReference>
<dbReference type="InterPro" id="IPR023374">
    <property type="entry name" value="AttH-like_dom_sf"/>
</dbReference>
<dbReference type="Pfam" id="PF07143">
    <property type="entry name" value="CrtC"/>
    <property type="match status" value="1"/>
</dbReference>
<sequence length="372" mass="42650">MTKSWLLNSDADYKRLGLTRGVVQPWEDGQRDNYRKNAFEWWYFDAILDDGTKIAACYCTKTQPFTFVKGAHPSVSVHITDADGKEYRANHRKFKKDEISFSKEGCDVKLGPHVFKGDLQDYHIKAEPVDGLGFDVTLTKQGSSWRPGTGYIGFGENADGRPEKYFTWTCMVPRGRVEGTVTINGKTHHITGTGYHDHQWGDTIQFQFLNNWLWSRQQTKDYGLVVFDFIMNAKYDHARIPLVFLQNNAGDILFQSIEGVQCEVLDEIDQPVVGCPFPKTTRYVFHDDKGQTLEYTLKVKQILDDRNIYKGVPFFMRSMFAGSHPKYGRYVADGQFTLRRADGSTISDGGDLIYEFAYVQDSYRELMDTSTK</sequence>
<proteinExistence type="predicted"/>
<gene>
    <name evidence="2" type="ORF">GSD1FS_0680</name>
</gene>
<dbReference type="AlphaFoldDB" id="A0A7K1J4A1"/>
<comment type="caution">
    <text evidence="2">The sequence shown here is derived from an EMBL/GenBank/DDBJ whole genome shotgun (WGS) entry which is preliminary data.</text>
</comment>
<accession>A0A7K1J4A1</accession>
<evidence type="ECO:0000259" key="1">
    <source>
        <dbReference type="Pfam" id="PF07143"/>
    </source>
</evidence>
<evidence type="ECO:0000313" key="3">
    <source>
        <dbReference type="Proteomes" id="UP000487882"/>
    </source>
</evidence>
<dbReference type="EMBL" id="WNLP01000002">
    <property type="protein sequence ID" value="MUH59359.1"/>
    <property type="molecule type" value="Genomic_DNA"/>
</dbReference>
<dbReference type="Gene3D" id="2.40.370.10">
    <property type="entry name" value="AttH-like domain"/>
    <property type="match status" value="1"/>
</dbReference>
<evidence type="ECO:0000313" key="2">
    <source>
        <dbReference type="EMBL" id="MUH59359.1"/>
    </source>
</evidence>
<keyword evidence="3" id="KW-1185">Reference proteome</keyword>
<organism evidence="2 3">
    <name type="scientific">Bifidobacterium canis</name>
    <dbReference type="NCBI Taxonomy" id="2610880"/>
    <lineage>
        <taxon>Bacteria</taxon>
        <taxon>Bacillati</taxon>
        <taxon>Actinomycetota</taxon>
        <taxon>Actinomycetes</taxon>
        <taxon>Bifidobacteriales</taxon>
        <taxon>Bifidobacteriaceae</taxon>
        <taxon>Bifidobacterium</taxon>
    </lineage>
</organism>
<dbReference type="SUPFAM" id="SSF159245">
    <property type="entry name" value="AttH-like"/>
    <property type="match status" value="1"/>
</dbReference>
<reference evidence="2 3" key="1">
    <citation type="submission" date="2019-09" db="EMBL/GenBank/DDBJ databases">
        <title>Bifidobacterium canis sp. nov., isolated from the digestive tract of German Shepherd dog puppy.</title>
        <authorList>
            <person name="Bunesova V."/>
        </authorList>
    </citation>
    <scope>NUCLEOTIDE SEQUENCE [LARGE SCALE GENOMIC DNA]</scope>
    <source>
        <strain evidence="2 3">GSD1FS</strain>
    </source>
</reference>
<dbReference type="InterPro" id="IPR010791">
    <property type="entry name" value="AttH_dom"/>
</dbReference>